<dbReference type="SUPFAM" id="SSF55545">
    <property type="entry name" value="beta-N-acetylhexosaminidase-like domain"/>
    <property type="match status" value="1"/>
</dbReference>
<dbReference type="InterPro" id="IPR041437">
    <property type="entry name" value="GH115_C"/>
</dbReference>
<keyword evidence="1 3" id="KW-0378">Hydrolase</keyword>
<dbReference type="GO" id="GO:0016787">
    <property type="term" value="F:hydrolase activity"/>
    <property type="evidence" value="ECO:0007669"/>
    <property type="project" value="UniProtKB-KW"/>
</dbReference>
<dbReference type="Proteomes" id="UP000237662">
    <property type="component" value="Unassembled WGS sequence"/>
</dbReference>
<comment type="caution">
    <text evidence="3">The sequence shown here is derived from an EMBL/GenBank/DDBJ whole genome shotgun (WGS) entry which is preliminary data.</text>
</comment>
<organism evidence="3 4">
    <name type="scientific">Neolewinella xylanilytica</name>
    <dbReference type="NCBI Taxonomy" id="1514080"/>
    <lineage>
        <taxon>Bacteria</taxon>
        <taxon>Pseudomonadati</taxon>
        <taxon>Bacteroidota</taxon>
        <taxon>Saprospiria</taxon>
        <taxon>Saprospirales</taxon>
        <taxon>Lewinellaceae</taxon>
        <taxon>Neolewinella</taxon>
    </lineage>
</organism>
<dbReference type="Pfam" id="PF17829">
    <property type="entry name" value="GH115_C"/>
    <property type="match status" value="1"/>
</dbReference>
<dbReference type="Gene3D" id="1.20.58.2150">
    <property type="match status" value="1"/>
</dbReference>
<dbReference type="InterPro" id="IPR031924">
    <property type="entry name" value="GH115"/>
</dbReference>
<dbReference type="PANTHER" id="PTHR37842">
    <property type="match status" value="1"/>
</dbReference>
<dbReference type="GO" id="GO:0005975">
    <property type="term" value="P:carbohydrate metabolic process"/>
    <property type="evidence" value="ECO:0007669"/>
    <property type="project" value="UniProtKB-ARBA"/>
</dbReference>
<dbReference type="EMBL" id="PTJC01000005">
    <property type="protein sequence ID" value="PPK88086.1"/>
    <property type="molecule type" value="Genomic_DNA"/>
</dbReference>
<dbReference type="Gene3D" id="2.60.120.1620">
    <property type="match status" value="1"/>
</dbReference>
<evidence type="ECO:0000313" key="3">
    <source>
        <dbReference type="EMBL" id="PPK88086.1"/>
    </source>
</evidence>
<name>A0A2S6I9A7_9BACT</name>
<dbReference type="Pfam" id="PF15979">
    <property type="entry name" value="Glyco_hydro_115"/>
    <property type="match status" value="1"/>
</dbReference>
<proteinExistence type="predicted"/>
<protein>
    <submittedName>
        <fullName evidence="3">Glycosyl hydrolase family 115 (Putative glucuronidase)</fullName>
    </submittedName>
</protein>
<dbReference type="PANTHER" id="PTHR37842:SF2">
    <property type="entry name" value="GYLCOSYL HYDROLASE 115 C-TERMINAL DOMAIN-CONTAINING PROTEIN"/>
    <property type="match status" value="1"/>
</dbReference>
<dbReference type="Gene3D" id="3.30.379.10">
    <property type="entry name" value="Chitobiase/beta-hexosaminidase domain 2-like"/>
    <property type="match status" value="1"/>
</dbReference>
<dbReference type="Gene3D" id="3.20.20.520">
    <property type="entry name" value="Glycosyl hydrolase family 115"/>
    <property type="match status" value="1"/>
</dbReference>
<keyword evidence="4" id="KW-1185">Reference proteome</keyword>
<evidence type="ECO:0000259" key="2">
    <source>
        <dbReference type="Pfam" id="PF17829"/>
    </source>
</evidence>
<accession>A0A2S6I9A7</accession>
<gene>
    <name evidence="3" type="ORF">CLV84_1049</name>
</gene>
<reference evidence="3 4" key="1">
    <citation type="submission" date="2018-02" db="EMBL/GenBank/DDBJ databases">
        <title>Genomic Encyclopedia of Archaeal and Bacterial Type Strains, Phase II (KMG-II): from individual species to whole genera.</title>
        <authorList>
            <person name="Goeker M."/>
        </authorList>
    </citation>
    <scope>NUCLEOTIDE SEQUENCE [LARGE SCALE GENOMIC DNA]</scope>
    <source>
        <strain evidence="3 4">DSM 29526</strain>
    </source>
</reference>
<dbReference type="AlphaFoldDB" id="A0A2S6I9A7"/>
<dbReference type="InterPro" id="IPR042301">
    <property type="entry name" value="GH115_sf"/>
</dbReference>
<evidence type="ECO:0000256" key="1">
    <source>
        <dbReference type="ARBA" id="ARBA00022801"/>
    </source>
</evidence>
<dbReference type="OrthoDB" id="8727830at2"/>
<dbReference type="CDD" id="cd02795">
    <property type="entry name" value="CBM6-CBM35-CBM36_like"/>
    <property type="match status" value="1"/>
</dbReference>
<evidence type="ECO:0000313" key="4">
    <source>
        <dbReference type="Proteomes" id="UP000237662"/>
    </source>
</evidence>
<dbReference type="InterPro" id="IPR029018">
    <property type="entry name" value="Hex-like_dom2"/>
</dbReference>
<sequence>MERGYPTTDITYLFRMHTFDVLWPARRWQTLCLLLFSVTVRAQTGPLPLFKADRPAVVYLEAGADSLLEWAAADLAGDLETLAGREVDVVAATTFDPEKPGIYIGLGAGALVQSFPEKHRINLPTEWEAFSIRRTGSSLLITGGDLRGTVYGVFDLAERLGVSPWKWWADVPVLPREPLELDLPEAGITESPSVRYRGIFLNDEDWGLQPWAAKTFEPEVGDIGPKTYEKIFQLLLRLKANTIWPAMHPSTRAFFTVPGNREMAERYHIFVGSSHAEPMLRNNVDEWDHDRCGDYNFQTNADTILNYWRQRVTETQADNYLYTVGMRGIHDSGMEGDATLEERVALLETIITEQRSMLEEEKGVPADEVPQVFVTYKEVLDLYDAGLDVPEDITLMWTDDNYGYIRRLSEGTDRERSGGSGVYYHLSYWGRPHDYLWLSTTQPGLIWYEMQRAYANGARDIWIANVGDIKPAEYNMEFFLDLAWDVEAIGREGIDRHLTEWASREFGVFAAPEIAPLLREYYLLAMLRKPEYMGWSQTEPTTATRPAAFTTANDNEFQRRIDAYRELYARSRAIAALLPVARRDAYFELVDYPVRGASLLNQVYGYATLAARTADPDRRDSLRRAASNAYGEIGVLTNYYNDVLAGSKWNNMMDYRSRGLPVFDLPDFGDAATAEPSEPIPGAPQTIPVAAYTTAEATDSFRWQTIPGLGYGGEALTLFPLDIARFTDRPSVDYTFEVDEPGTYTIEVRCLPTHANDFGHELAVAVNDQPATDYPLNTRGRSEAWKEGVLGNHVEVTHSVSLDEAGPHTLRLSVNQTGIVIDQIAVYPADYPEFYELRR</sequence>
<feature type="domain" description="Gylcosyl hydrolase 115 C-terminal" evidence="2">
    <location>
        <begin position="687"/>
        <end position="833"/>
    </location>
</feature>